<protein>
    <submittedName>
        <fullName evidence="5">Glycosyl transferase</fullName>
    </submittedName>
</protein>
<name>A0A4S2FJN0_9BACT</name>
<dbReference type="GO" id="GO:0016772">
    <property type="term" value="F:transferase activity, transferring phosphorus-containing groups"/>
    <property type="evidence" value="ECO:0007669"/>
    <property type="project" value="InterPro"/>
</dbReference>
<accession>A0A4S2FJN0</accession>
<keyword evidence="3" id="KW-0270">Exopolysaccharide synthesis</keyword>
<organism evidence="5 6">
    <name type="scientific">Phocaeicola sartorii</name>
    <dbReference type="NCBI Taxonomy" id="671267"/>
    <lineage>
        <taxon>Bacteria</taxon>
        <taxon>Pseudomonadati</taxon>
        <taxon>Bacteroidota</taxon>
        <taxon>Bacteroidia</taxon>
        <taxon>Bacteroidales</taxon>
        <taxon>Bacteroidaceae</taxon>
        <taxon>Phocaeicola</taxon>
    </lineage>
</organism>
<keyword evidence="2 5" id="KW-0808">Transferase</keyword>
<evidence type="ECO:0000256" key="3">
    <source>
        <dbReference type="ARBA" id="ARBA00023169"/>
    </source>
</evidence>
<evidence type="ECO:0000256" key="2">
    <source>
        <dbReference type="ARBA" id="ARBA00022679"/>
    </source>
</evidence>
<evidence type="ECO:0000313" key="6">
    <source>
        <dbReference type="Proteomes" id="UP000310760"/>
    </source>
</evidence>
<feature type="domain" description="Stealth protein CR2 conserved region 2" evidence="4">
    <location>
        <begin position="37"/>
        <end position="137"/>
    </location>
</feature>
<dbReference type="GO" id="GO:0000271">
    <property type="term" value="P:polysaccharide biosynthetic process"/>
    <property type="evidence" value="ECO:0007669"/>
    <property type="project" value="UniProtKB-KW"/>
</dbReference>
<gene>
    <name evidence="5" type="ORF">E5339_14185</name>
</gene>
<evidence type="ECO:0000313" key="5">
    <source>
        <dbReference type="EMBL" id="TGY69131.1"/>
    </source>
</evidence>
<comment type="caution">
    <text evidence="5">The sequence shown here is derived from an EMBL/GenBank/DDBJ whole genome shotgun (WGS) entry which is preliminary data.</text>
</comment>
<evidence type="ECO:0000256" key="1">
    <source>
        <dbReference type="ARBA" id="ARBA00007583"/>
    </source>
</evidence>
<sequence>MDKIDFVLIWVDGNNVKWRSEFLKYASTGDGDKRVMRFRDWNNLQYWFRSVEHFAPWVNKIHFVTCGHIPDWLNLDAPKLNFVKHSDFIPRKYLPTFSSHTIELNLHRIEGLAEHFVYFNDDTFLLRPVGSNRFFQNGLPCDAAILNAISMNSIGHIILNNLLIINGFFQKRDVMFSHPSKWINWKYGCRLFRTILLLPWPNFTGFIDPHLPNSFLKSTLNEVWEKNYETLDKTCSNRFRNMQDVNQYLFRYWQLVKGDFSPVSLHDSIKYNVNMNVIDDVEKLILHQSKAIVCLNDDCESDFDLCAQRIIKAFEFLLPQKSSFEI</sequence>
<dbReference type="InterPro" id="IPR047141">
    <property type="entry name" value="Stealth"/>
</dbReference>
<dbReference type="Proteomes" id="UP000310760">
    <property type="component" value="Unassembled WGS sequence"/>
</dbReference>
<reference evidence="5 6" key="1">
    <citation type="submission" date="2019-04" db="EMBL/GenBank/DDBJ databases">
        <title>Microbes associate with the intestines of laboratory mice.</title>
        <authorList>
            <person name="Navarre W."/>
            <person name="Wong E."/>
            <person name="Huang K."/>
            <person name="Tropini C."/>
            <person name="Ng K."/>
            <person name="Yu B."/>
        </authorList>
    </citation>
    <scope>NUCLEOTIDE SEQUENCE [LARGE SCALE GENOMIC DNA]</scope>
    <source>
        <strain evidence="5 6">NM22_B1</strain>
    </source>
</reference>
<dbReference type="Pfam" id="PF11380">
    <property type="entry name" value="Stealth_CR2"/>
    <property type="match status" value="1"/>
</dbReference>
<dbReference type="AlphaFoldDB" id="A0A4S2FJN0"/>
<dbReference type="PANTHER" id="PTHR24045:SF0">
    <property type="entry name" value="N-ACETYLGLUCOSAMINE-1-PHOSPHOTRANSFERASE SUBUNITS ALPHA_BETA"/>
    <property type="match status" value="1"/>
</dbReference>
<comment type="similarity">
    <text evidence="1">Belongs to the stealth family.</text>
</comment>
<dbReference type="RefSeq" id="WP_135952138.1">
    <property type="nucleotide sequence ID" value="NZ_CAONFL010000034.1"/>
</dbReference>
<dbReference type="InterPro" id="IPR021520">
    <property type="entry name" value="Stealth_CR2"/>
</dbReference>
<proteinExistence type="inferred from homology"/>
<dbReference type="PANTHER" id="PTHR24045">
    <property type="match status" value="1"/>
</dbReference>
<evidence type="ECO:0000259" key="4">
    <source>
        <dbReference type="Pfam" id="PF11380"/>
    </source>
</evidence>
<dbReference type="EMBL" id="SRYJ01000032">
    <property type="protein sequence ID" value="TGY69131.1"/>
    <property type="molecule type" value="Genomic_DNA"/>
</dbReference>